<evidence type="ECO:0000256" key="3">
    <source>
        <dbReference type="ARBA" id="ARBA00022692"/>
    </source>
</evidence>
<dbReference type="Pfam" id="PF16178">
    <property type="entry name" value="Anoct_dimer"/>
    <property type="match status" value="1"/>
</dbReference>
<evidence type="ECO:0008006" key="12">
    <source>
        <dbReference type="Google" id="ProtNLM"/>
    </source>
</evidence>
<protein>
    <recommendedName>
        <fullName evidence="12">Anoctamin dimerisation domain-containing protein</fullName>
    </recommendedName>
</protein>
<feature type="transmembrane region" description="Helical" evidence="7">
    <location>
        <begin position="299"/>
        <end position="316"/>
    </location>
</feature>
<dbReference type="PANTHER" id="PTHR12308">
    <property type="entry name" value="ANOCTAMIN"/>
    <property type="match status" value="1"/>
</dbReference>
<feature type="domain" description="Anoctamin transmembrane" evidence="8">
    <location>
        <begin position="254"/>
        <end position="708"/>
    </location>
</feature>
<feature type="transmembrane region" description="Helical" evidence="7">
    <location>
        <begin position="567"/>
        <end position="586"/>
    </location>
</feature>
<feature type="transmembrane region" description="Helical" evidence="7">
    <location>
        <begin position="264"/>
        <end position="287"/>
    </location>
</feature>
<feature type="domain" description="Anoctamin dimerisation" evidence="9">
    <location>
        <begin position="69"/>
        <end position="230"/>
    </location>
</feature>
<keyword evidence="3 7" id="KW-0812">Transmembrane</keyword>
<proteinExistence type="predicted"/>
<evidence type="ECO:0000313" key="10">
    <source>
        <dbReference type="EMBL" id="RHY03794.1"/>
    </source>
</evidence>
<evidence type="ECO:0000256" key="5">
    <source>
        <dbReference type="ARBA" id="ARBA00023136"/>
    </source>
</evidence>
<dbReference type="InterPro" id="IPR032394">
    <property type="entry name" value="Anoct_dimer"/>
</dbReference>
<feature type="transmembrane region" description="Helical" evidence="7">
    <location>
        <begin position="499"/>
        <end position="518"/>
    </location>
</feature>
<evidence type="ECO:0000259" key="9">
    <source>
        <dbReference type="Pfam" id="PF16178"/>
    </source>
</evidence>
<evidence type="ECO:0000256" key="6">
    <source>
        <dbReference type="ARBA" id="ARBA00023180"/>
    </source>
</evidence>
<accession>A0A397ABX2</accession>
<keyword evidence="4 7" id="KW-1133">Transmembrane helix</keyword>
<dbReference type="GO" id="GO:0005886">
    <property type="term" value="C:plasma membrane"/>
    <property type="evidence" value="ECO:0007669"/>
    <property type="project" value="UniProtKB-SubCell"/>
</dbReference>
<dbReference type="EMBL" id="QUSZ01007028">
    <property type="protein sequence ID" value="RHY03794.1"/>
    <property type="molecule type" value="Genomic_DNA"/>
</dbReference>
<dbReference type="VEuPathDB" id="FungiDB:H257_12832"/>
<dbReference type="GO" id="GO:0005254">
    <property type="term" value="F:chloride channel activity"/>
    <property type="evidence" value="ECO:0007669"/>
    <property type="project" value="TreeGrafter"/>
</dbReference>
<keyword evidence="2" id="KW-1003">Cell membrane</keyword>
<dbReference type="PANTHER" id="PTHR12308:SF73">
    <property type="entry name" value="ANOCTAMIN"/>
    <property type="match status" value="1"/>
</dbReference>
<dbReference type="GO" id="GO:0046983">
    <property type="term" value="F:protein dimerization activity"/>
    <property type="evidence" value="ECO:0007669"/>
    <property type="project" value="InterPro"/>
</dbReference>
<evidence type="ECO:0000256" key="1">
    <source>
        <dbReference type="ARBA" id="ARBA00004651"/>
    </source>
</evidence>
<name>A0A397ABX2_APHAT</name>
<evidence type="ECO:0000256" key="2">
    <source>
        <dbReference type="ARBA" id="ARBA00022475"/>
    </source>
</evidence>
<dbReference type="InterPro" id="IPR007632">
    <property type="entry name" value="Anoctamin"/>
</dbReference>
<dbReference type="Proteomes" id="UP000265427">
    <property type="component" value="Unassembled WGS sequence"/>
</dbReference>
<comment type="subcellular location">
    <subcellularLocation>
        <location evidence="1">Cell membrane</location>
        <topology evidence="1">Multi-pass membrane protein</topology>
    </subcellularLocation>
</comment>
<comment type="caution">
    <text evidence="10">The sequence shown here is derived from an EMBL/GenBank/DDBJ whole genome shotgun (WGS) entry which is preliminary data.</text>
</comment>
<organism evidence="10 11">
    <name type="scientific">Aphanomyces astaci</name>
    <name type="common">Crayfish plague agent</name>
    <dbReference type="NCBI Taxonomy" id="112090"/>
    <lineage>
        <taxon>Eukaryota</taxon>
        <taxon>Sar</taxon>
        <taxon>Stramenopiles</taxon>
        <taxon>Oomycota</taxon>
        <taxon>Saprolegniomycetes</taxon>
        <taxon>Saprolegniales</taxon>
        <taxon>Verrucalvaceae</taxon>
        <taxon>Aphanomyces</taxon>
    </lineage>
</organism>
<sequence>MESPGPPPLYTPAISQDANIVDEDDQLLLCQDGYAWDYILVFPALPEPMSPLGEVFHRLHLPTKKAKTTTPTVDEICYRLKKAGLTLKLACPSASSSSRHLFCLVRGSRQILAREADRIDLLMPMDKDKLRDASHRGFPSCGIAPFPIDDPLHQFKLSPYDSIYFRYTCRDDMQPLYAKQGPHDALFTSSQRILLLESIMTNRHGGAGLNLAKLKHSNVVTTYFSLHDVAELSRVTTSWLQWGQYPWQQPLHAIQRYFGSRIGLYFAFLGYYTTWLIGAGAVGLVLWLVELSDRLPKDIVVAITSTLVIIWATIFLKSWKRRAARLALEWGTSNFSTLEQVRPQYVGQMLPSPVTGQPMLYFSKREKSRRRCLTWLLLTCLIALVAAVVTAIFYLQFVMLERGYSIRVGPTEVVLAGPVTSVANIVQIHAMYYVYNQLCEAMNEYENHRTQSSHEGSFIVKSVLFHAVNNFAGLFYITFVKTYVGAACAGNDCMGELRLYLLMIFCFQLANGLVHDWVVPHVRVLYSQCRARGTSAAVSSKVEAQFYLLDYSWRVTFNEYLGLAMKFGFTILFLGASPAMSLLTLLNNLIELRSDSTNLVMNHRRPLPRQASTCGQWTTVLEYLVTLSILTNGYDSLVMKKVHEPENRRFVVVYASNALVVNTNDPGASLVQLRAFGGFVTAMLVVRYGVTTWIKDVPHDVAIQLKRQAFLATKVYVREADDVVPVYESMGSVRLLPVDSASPV</sequence>
<evidence type="ECO:0000313" key="11">
    <source>
        <dbReference type="Proteomes" id="UP000265427"/>
    </source>
</evidence>
<evidence type="ECO:0000256" key="4">
    <source>
        <dbReference type="ARBA" id="ARBA00022989"/>
    </source>
</evidence>
<evidence type="ECO:0000256" key="7">
    <source>
        <dbReference type="SAM" id="Phobius"/>
    </source>
</evidence>
<keyword evidence="6" id="KW-0325">Glycoprotein</keyword>
<feature type="transmembrane region" description="Helical" evidence="7">
    <location>
        <begin position="372"/>
        <end position="395"/>
    </location>
</feature>
<reference evidence="10 11" key="1">
    <citation type="submission" date="2018-08" db="EMBL/GenBank/DDBJ databases">
        <title>Aphanomyces genome sequencing and annotation.</title>
        <authorList>
            <person name="Minardi D."/>
            <person name="Oidtmann B."/>
            <person name="Van Der Giezen M."/>
            <person name="Studholme D.J."/>
        </authorList>
    </citation>
    <scope>NUCLEOTIDE SEQUENCE [LARGE SCALE GENOMIC DNA]</scope>
    <source>
        <strain evidence="10 11">Kv</strain>
    </source>
</reference>
<dbReference type="InterPro" id="IPR049452">
    <property type="entry name" value="Anoctamin_TM"/>
</dbReference>
<gene>
    <name evidence="10" type="ORF">DYB36_007540</name>
</gene>
<dbReference type="Pfam" id="PF04547">
    <property type="entry name" value="Anoctamin"/>
    <property type="match status" value="1"/>
</dbReference>
<dbReference type="AlphaFoldDB" id="A0A397ABX2"/>
<keyword evidence="5 7" id="KW-0472">Membrane</keyword>
<evidence type="ECO:0000259" key="8">
    <source>
        <dbReference type="Pfam" id="PF04547"/>
    </source>
</evidence>